<evidence type="ECO:0000313" key="1">
    <source>
        <dbReference type="EMBL" id="AQT69320.1"/>
    </source>
</evidence>
<reference evidence="2" key="1">
    <citation type="submission" date="2017-02" db="EMBL/GenBank/DDBJ databases">
        <title>Comparative genomics and description of representatives of a novel lineage of planctomycetes thriving in anoxic sediments.</title>
        <authorList>
            <person name="Spring S."/>
            <person name="Bunk B."/>
            <person name="Sproer C."/>
        </authorList>
    </citation>
    <scope>NUCLEOTIDE SEQUENCE [LARGE SCALE GENOMIC DNA]</scope>
    <source>
        <strain evidence="2">ST-NAGAB-D1</strain>
    </source>
</reference>
<dbReference type="RefSeq" id="WP_146663017.1">
    <property type="nucleotide sequence ID" value="NZ_CP019791.1"/>
</dbReference>
<keyword evidence="2" id="KW-1185">Reference proteome</keyword>
<sequence>MAAEIGRYREDFAAGVLIVKEAGGVVSDFAGGEEGQPFETLATNGRIHEVMSLELMSVKRGQVG</sequence>
<dbReference type="AlphaFoldDB" id="A0A1U9NNX9"/>
<evidence type="ECO:0000313" key="2">
    <source>
        <dbReference type="Proteomes" id="UP000189674"/>
    </source>
</evidence>
<organism evidence="1 2">
    <name type="scientific">Anaerohalosphaera lusitana</name>
    <dbReference type="NCBI Taxonomy" id="1936003"/>
    <lineage>
        <taxon>Bacteria</taxon>
        <taxon>Pseudomonadati</taxon>
        <taxon>Planctomycetota</taxon>
        <taxon>Phycisphaerae</taxon>
        <taxon>Sedimentisphaerales</taxon>
        <taxon>Anaerohalosphaeraceae</taxon>
        <taxon>Anaerohalosphaera</taxon>
    </lineage>
</organism>
<dbReference type="KEGG" id="alus:STSP2_02509"/>
<dbReference type="Pfam" id="PF00459">
    <property type="entry name" value="Inositol_P"/>
    <property type="match status" value="1"/>
</dbReference>
<dbReference type="InterPro" id="IPR000760">
    <property type="entry name" value="Inositol_monophosphatase-like"/>
</dbReference>
<protein>
    <submittedName>
        <fullName evidence="1">Inositol monophosphatase</fullName>
    </submittedName>
</protein>
<dbReference type="Proteomes" id="UP000189674">
    <property type="component" value="Chromosome"/>
</dbReference>
<proteinExistence type="predicted"/>
<dbReference type="SUPFAM" id="SSF56655">
    <property type="entry name" value="Carbohydrate phosphatase"/>
    <property type="match status" value="1"/>
</dbReference>
<dbReference type="EMBL" id="CP019791">
    <property type="protein sequence ID" value="AQT69320.1"/>
    <property type="molecule type" value="Genomic_DNA"/>
</dbReference>
<gene>
    <name evidence="1" type="ORF">STSP2_02509</name>
</gene>
<name>A0A1U9NNX9_9BACT</name>
<dbReference type="Gene3D" id="3.40.190.80">
    <property type="match status" value="1"/>
</dbReference>
<accession>A0A1U9NNX9</accession>